<proteinExistence type="predicted"/>
<evidence type="ECO:0000256" key="2">
    <source>
        <dbReference type="ARBA" id="ARBA00034301"/>
    </source>
</evidence>
<dbReference type="Proteomes" id="UP001161691">
    <property type="component" value="Unassembled WGS sequence"/>
</dbReference>
<comment type="catalytic activity">
    <reaction evidence="3">
        <text>3',5'-cyclic UMP + H2O = UMP + H(+)</text>
        <dbReference type="Rhea" id="RHEA:70575"/>
        <dbReference type="ChEBI" id="CHEBI:15377"/>
        <dbReference type="ChEBI" id="CHEBI:15378"/>
        <dbReference type="ChEBI" id="CHEBI:57865"/>
        <dbReference type="ChEBI" id="CHEBI:184387"/>
    </reaction>
    <physiologicalReaction direction="left-to-right" evidence="3">
        <dbReference type="Rhea" id="RHEA:70576"/>
    </physiologicalReaction>
</comment>
<dbReference type="InterPro" id="IPR036866">
    <property type="entry name" value="RibonucZ/Hydroxyglut_hydro"/>
</dbReference>
<keyword evidence="6" id="KW-1185">Reference proteome</keyword>
<dbReference type="RefSeq" id="WP_282908867.1">
    <property type="nucleotide sequence ID" value="NZ_JAGRPV010000001.1"/>
</dbReference>
<evidence type="ECO:0000256" key="1">
    <source>
        <dbReference type="ARBA" id="ARBA00034221"/>
    </source>
</evidence>
<dbReference type="EMBL" id="JAGRPV010000001">
    <property type="protein sequence ID" value="MDI4645971.1"/>
    <property type="molecule type" value="Genomic_DNA"/>
</dbReference>
<comment type="catalytic activity">
    <reaction evidence="1">
        <text>3',5'-cyclic CMP + H2O = CMP + H(+)</text>
        <dbReference type="Rhea" id="RHEA:72675"/>
        <dbReference type="ChEBI" id="CHEBI:15377"/>
        <dbReference type="ChEBI" id="CHEBI:15378"/>
        <dbReference type="ChEBI" id="CHEBI:58003"/>
        <dbReference type="ChEBI" id="CHEBI:60377"/>
    </reaction>
    <physiologicalReaction direction="left-to-right" evidence="1">
        <dbReference type="Rhea" id="RHEA:72676"/>
    </physiologicalReaction>
</comment>
<feature type="domain" description="Metallo-beta-lactamase" evidence="4">
    <location>
        <begin position="10"/>
        <end position="215"/>
    </location>
</feature>
<dbReference type="PANTHER" id="PTHR42951">
    <property type="entry name" value="METALLO-BETA-LACTAMASE DOMAIN-CONTAINING"/>
    <property type="match status" value="1"/>
</dbReference>
<dbReference type="Gene3D" id="3.60.15.10">
    <property type="entry name" value="Ribonuclease Z/Hydroxyacylglutathione hydrolase-like"/>
    <property type="match status" value="1"/>
</dbReference>
<dbReference type="Pfam" id="PF00753">
    <property type="entry name" value="Lactamase_B"/>
    <property type="match status" value="1"/>
</dbReference>
<comment type="caution">
    <text evidence="5">The sequence shown here is derived from an EMBL/GenBank/DDBJ whole genome shotgun (WGS) entry which is preliminary data.</text>
</comment>
<dbReference type="SUPFAM" id="SSF56281">
    <property type="entry name" value="Metallo-hydrolase/oxidoreductase"/>
    <property type="match status" value="1"/>
</dbReference>
<evidence type="ECO:0000313" key="5">
    <source>
        <dbReference type="EMBL" id="MDI4645971.1"/>
    </source>
</evidence>
<gene>
    <name evidence="5" type="ORF">KB449_13425</name>
</gene>
<dbReference type="PANTHER" id="PTHR42951:SF15">
    <property type="entry name" value="METALLO-BETA-LACTAMASE SUPERFAMILY PROTEIN"/>
    <property type="match status" value="1"/>
</dbReference>
<reference evidence="5" key="1">
    <citation type="submission" date="2023-04" db="EMBL/GenBank/DDBJ databases">
        <title>Comparative genomic analysis of Cohnella hashimotonis sp. nov., isolated from the International Space Station.</title>
        <authorList>
            <person name="Venkateswaran K."/>
            <person name="Simpson A."/>
        </authorList>
    </citation>
    <scope>NUCLEOTIDE SEQUENCE</scope>
    <source>
        <strain evidence="5">F6_2S_P_1</strain>
    </source>
</reference>
<dbReference type="InterPro" id="IPR001279">
    <property type="entry name" value="Metallo-B-lactamas"/>
</dbReference>
<name>A0ABT6TGM8_9BACL</name>
<evidence type="ECO:0000313" key="6">
    <source>
        <dbReference type="Proteomes" id="UP001161691"/>
    </source>
</evidence>
<organism evidence="5 6">
    <name type="scientific">Cohnella hashimotonis</name>
    <dbReference type="NCBI Taxonomy" id="2826895"/>
    <lineage>
        <taxon>Bacteria</taxon>
        <taxon>Bacillati</taxon>
        <taxon>Bacillota</taxon>
        <taxon>Bacilli</taxon>
        <taxon>Bacillales</taxon>
        <taxon>Paenibacillaceae</taxon>
        <taxon>Cohnella</taxon>
    </lineage>
</organism>
<dbReference type="InterPro" id="IPR050855">
    <property type="entry name" value="NDM-1-like"/>
</dbReference>
<evidence type="ECO:0000256" key="3">
    <source>
        <dbReference type="ARBA" id="ARBA00048505"/>
    </source>
</evidence>
<accession>A0ABT6TGM8</accession>
<sequence length="233" mass="24423">MLELKLGTMTIHPTILIDEDSWTLVDTGMPGSAPAILELAKQAGIGDRPLKAILLTHQDLDHIGGLPGLLEATGGGATVFAHSEDAGAINGTVPMIKMTPERLAGFLQQAPEEVRAQFERTFLHPARPNVDRHFADGDSLPFGGGLTVVHTPGHTPGHVSLYHPATKTLIAGDATVAREGELAGPNPPVTPDMDTALASLGKLAPLDIRGVICYHGGWVQGDAGARFAELAHI</sequence>
<comment type="function">
    <text evidence="2">Counteracts the endogenous Pycsar antiviral defense system. Phosphodiesterase that enables metal-dependent hydrolysis of host cyclic nucleotide Pycsar defense signals such as cCMP and cUMP.</text>
</comment>
<protein>
    <submittedName>
        <fullName evidence="5">MBL fold metallo-hydrolase</fullName>
    </submittedName>
</protein>
<dbReference type="CDD" id="cd07721">
    <property type="entry name" value="yflN-like_MBL-fold"/>
    <property type="match status" value="1"/>
</dbReference>
<evidence type="ECO:0000259" key="4">
    <source>
        <dbReference type="SMART" id="SM00849"/>
    </source>
</evidence>
<dbReference type="SMART" id="SM00849">
    <property type="entry name" value="Lactamase_B"/>
    <property type="match status" value="1"/>
</dbReference>